<comment type="caution">
    <text evidence="11">The sequence shown here is derived from an EMBL/GenBank/DDBJ whole genome shotgun (WGS) entry which is preliminary data.</text>
</comment>
<dbReference type="InterPro" id="IPR035920">
    <property type="entry name" value="YhbY-like_sf"/>
</dbReference>
<keyword evidence="2" id="KW-0677">Repeat</keyword>
<dbReference type="SMART" id="SM01103">
    <property type="entry name" value="CRS1_YhbY"/>
    <property type="match status" value="2"/>
</dbReference>
<keyword evidence="5" id="KW-0508">mRNA splicing</keyword>
<keyword evidence="1" id="KW-0507">mRNA processing</keyword>
<feature type="compositionally biased region" description="Low complexity" evidence="8">
    <location>
        <begin position="121"/>
        <end position="153"/>
    </location>
</feature>
<name>A0ABD1WZB5_9LAMI</name>
<feature type="compositionally biased region" description="Basic and acidic residues" evidence="8">
    <location>
        <begin position="761"/>
        <end position="775"/>
    </location>
</feature>
<dbReference type="Proteomes" id="UP001604277">
    <property type="component" value="Unassembled WGS sequence"/>
</dbReference>
<dbReference type="AlphaFoldDB" id="A0ABD1WZB5"/>
<accession>A0ABD1WZB5</accession>
<keyword evidence="3 7" id="KW-0694">RNA-binding</keyword>
<dbReference type="FunFam" id="3.30.110.60:FF:000002">
    <property type="entry name" value="CRS2-associated factor 1, chloroplastic"/>
    <property type="match status" value="2"/>
</dbReference>
<dbReference type="GO" id="GO:0008380">
    <property type="term" value="P:RNA splicing"/>
    <property type="evidence" value="ECO:0007669"/>
    <property type="project" value="UniProtKB-KW"/>
</dbReference>
<evidence type="ECO:0000256" key="7">
    <source>
        <dbReference type="PROSITE-ProRule" id="PRU00626"/>
    </source>
</evidence>
<dbReference type="SUPFAM" id="SSF75471">
    <property type="entry name" value="YhbY-like"/>
    <property type="match status" value="2"/>
</dbReference>
<dbReference type="PANTHER" id="PTHR46247:SF1">
    <property type="entry name" value="CRS2-ASSOCIATED FACTOR 1, CHLOROPLASTIC"/>
    <property type="match status" value="1"/>
</dbReference>
<dbReference type="Gene3D" id="3.30.110.60">
    <property type="entry name" value="YhbY-like"/>
    <property type="match status" value="2"/>
</dbReference>
<evidence type="ECO:0000256" key="1">
    <source>
        <dbReference type="ARBA" id="ARBA00022664"/>
    </source>
</evidence>
<sequence>MASLSEAILLLLSSSFTIDPSVPSTSAPKRAGNQIPSSILFLLIPKQHTSSRHFGGLFHILCQNNYIVRFSRWNNANAEKFIRHERAQKELEDELRFEKRFDSAHNIAHNYNPAPPHRTTFKSTGTPSSPSSPSIPGKFSKYSKSSKYPSGNSLHPAFKPLLKPRKFPVKNPETVSGENENKHYVSPNFRIGENGVSYEFPEAPFEYQYSYTETPKLKPLKLREPLVSPFGPGSIPKPWLGRKPLPPSKKKLPEFDSFQLPPPHKKGVKPVQAPGPFLRGSGPKYMKSREEILGEPLTKEEVNELIEGCKKSQRQLNMGRDGLTHNMLDNIHAHWKRRRVCKIKCKGVCTVDMDNVRQQLEEKTGGKVIYNRGGVIYLFRGRNYNFKTRPRFPLMLWKPITPVYPRLIKRVPEGLTLEEASEMRKQGRSLTPICKLAKNGVYSDLVNNIREAFEACELVRINCQGLNGSDYRKVGAKLKDLVPCVLISFEYEHILIWRGRYWRSSLPELEDGPKEVQEVKFDSVALAKPAVSALSSSVPTVSIVNPNDLNTSVSSTCGNVESKRISEFSEAGVEDLLSTVNMSSEASEAVLTVQSINGTERSPVHAGYSGDDSEAFIERSESEMSLDGLVESKGNRGSSAGTENLLELSSVVPHDNDKVKDTKNIDELVSLSPPWTEGVLLLLKQAVECGRAILLDDHCLDADNVFKMTVAFAKTAPTGPVFRHGPKKKAVQRGEKKESSDLELKEAAAVAGTEIAVPGRTESERKSSRNEKMKDIKADYLNVAPQGSLRVDELAKLLA</sequence>
<evidence type="ECO:0000256" key="5">
    <source>
        <dbReference type="ARBA" id="ARBA00023187"/>
    </source>
</evidence>
<feature type="domain" description="CRM" evidence="10">
    <location>
        <begin position="413"/>
        <end position="509"/>
    </location>
</feature>
<dbReference type="PANTHER" id="PTHR46247">
    <property type="entry name" value="CRS2-ASSOCIATED FACTOR 1, CHLOROPLASTIC"/>
    <property type="match status" value="1"/>
</dbReference>
<dbReference type="InterPro" id="IPR001890">
    <property type="entry name" value="RNA-binding_CRM"/>
</dbReference>
<dbReference type="InterPro" id="IPR044599">
    <property type="entry name" value="CAF1P_plant"/>
</dbReference>
<dbReference type="Pfam" id="PF01985">
    <property type="entry name" value="CRS1_YhbY"/>
    <property type="match status" value="2"/>
</dbReference>
<dbReference type="GO" id="GO:0003723">
    <property type="term" value="F:RNA binding"/>
    <property type="evidence" value="ECO:0007669"/>
    <property type="project" value="UniProtKB-UniRule"/>
</dbReference>
<reference evidence="12" key="1">
    <citation type="submission" date="2024-07" db="EMBL/GenBank/DDBJ databases">
        <title>Two chromosome-level genome assemblies of Korean endemic species Abeliophyllum distichum and Forsythia ovata (Oleaceae).</title>
        <authorList>
            <person name="Jang H."/>
        </authorList>
    </citation>
    <scope>NUCLEOTIDE SEQUENCE [LARGE SCALE GENOMIC DNA]</scope>
</reference>
<evidence type="ECO:0000256" key="2">
    <source>
        <dbReference type="ARBA" id="ARBA00022737"/>
    </source>
</evidence>
<evidence type="ECO:0000256" key="3">
    <source>
        <dbReference type="ARBA" id="ARBA00022884"/>
    </source>
</evidence>
<evidence type="ECO:0000256" key="9">
    <source>
        <dbReference type="SAM" id="SignalP"/>
    </source>
</evidence>
<keyword evidence="12" id="KW-1185">Reference proteome</keyword>
<evidence type="ECO:0000313" key="11">
    <source>
        <dbReference type="EMBL" id="KAL2553595.1"/>
    </source>
</evidence>
<feature type="region of interest" description="Disordered" evidence="8">
    <location>
        <begin position="753"/>
        <end position="775"/>
    </location>
</feature>
<keyword evidence="6" id="KW-0687">Ribonucleoprotein</keyword>
<keyword evidence="4" id="KW-0809">Transit peptide</keyword>
<proteinExistence type="predicted"/>
<feature type="chain" id="PRO_5044765299" evidence="9">
    <location>
        <begin position="18"/>
        <end position="799"/>
    </location>
</feature>
<dbReference type="GO" id="GO:0006397">
    <property type="term" value="P:mRNA processing"/>
    <property type="evidence" value="ECO:0007669"/>
    <property type="project" value="UniProtKB-KW"/>
</dbReference>
<feature type="domain" description="CRM" evidence="10">
    <location>
        <begin position="295"/>
        <end position="391"/>
    </location>
</feature>
<gene>
    <name evidence="11" type="ORF">Fot_07214</name>
</gene>
<feature type="region of interest" description="Disordered" evidence="8">
    <location>
        <begin position="255"/>
        <end position="281"/>
    </location>
</feature>
<evidence type="ECO:0000256" key="8">
    <source>
        <dbReference type="SAM" id="MobiDB-lite"/>
    </source>
</evidence>
<keyword evidence="9" id="KW-0732">Signal</keyword>
<feature type="region of interest" description="Disordered" evidence="8">
    <location>
        <begin position="107"/>
        <end position="181"/>
    </location>
</feature>
<protein>
    <submittedName>
        <fullName evidence="11">CRS2-associated factor 1</fullName>
    </submittedName>
</protein>
<evidence type="ECO:0000256" key="6">
    <source>
        <dbReference type="ARBA" id="ARBA00023274"/>
    </source>
</evidence>
<dbReference type="EMBL" id="JBFOLJ010000002">
    <property type="protein sequence ID" value="KAL2553595.1"/>
    <property type="molecule type" value="Genomic_DNA"/>
</dbReference>
<feature type="signal peptide" evidence="9">
    <location>
        <begin position="1"/>
        <end position="17"/>
    </location>
</feature>
<dbReference type="PROSITE" id="PS51295">
    <property type="entry name" value="CRM"/>
    <property type="match status" value="2"/>
</dbReference>
<organism evidence="11 12">
    <name type="scientific">Forsythia ovata</name>
    <dbReference type="NCBI Taxonomy" id="205694"/>
    <lineage>
        <taxon>Eukaryota</taxon>
        <taxon>Viridiplantae</taxon>
        <taxon>Streptophyta</taxon>
        <taxon>Embryophyta</taxon>
        <taxon>Tracheophyta</taxon>
        <taxon>Spermatophyta</taxon>
        <taxon>Magnoliopsida</taxon>
        <taxon>eudicotyledons</taxon>
        <taxon>Gunneridae</taxon>
        <taxon>Pentapetalae</taxon>
        <taxon>asterids</taxon>
        <taxon>lamiids</taxon>
        <taxon>Lamiales</taxon>
        <taxon>Oleaceae</taxon>
        <taxon>Forsythieae</taxon>
        <taxon>Forsythia</taxon>
    </lineage>
</organism>
<dbReference type="GO" id="GO:1990904">
    <property type="term" value="C:ribonucleoprotein complex"/>
    <property type="evidence" value="ECO:0007669"/>
    <property type="project" value="UniProtKB-KW"/>
</dbReference>
<evidence type="ECO:0000256" key="4">
    <source>
        <dbReference type="ARBA" id="ARBA00022946"/>
    </source>
</evidence>
<evidence type="ECO:0000259" key="10">
    <source>
        <dbReference type="PROSITE" id="PS51295"/>
    </source>
</evidence>
<evidence type="ECO:0000313" key="12">
    <source>
        <dbReference type="Proteomes" id="UP001604277"/>
    </source>
</evidence>